<reference evidence="2 3" key="1">
    <citation type="submission" date="2017-08" db="EMBL/GenBank/DDBJ databases">
        <title>Infants hospitalized years apart are colonized by the same room-sourced microbial strains.</title>
        <authorList>
            <person name="Brooks B."/>
            <person name="Olm M.R."/>
            <person name="Firek B.A."/>
            <person name="Baker R."/>
            <person name="Thomas B.C."/>
            <person name="Morowitz M.J."/>
            <person name="Banfield J.F."/>
        </authorList>
    </citation>
    <scope>NUCLEOTIDE SEQUENCE [LARGE SCALE GENOMIC DNA]</scope>
    <source>
        <strain evidence="2">S2_018_000_R3_119</strain>
    </source>
</reference>
<dbReference type="EMBL" id="QFMX01000001">
    <property type="protein sequence ID" value="PZO77069.1"/>
    <property type="molecule type" value="Genomic_DNA"/>
</dbReference>
<comment type="caution">
    <text evidence="2">The sequence shown here is derived from an EMBL/GenBank/DDBJ whole genome shotgun (WGS) entry which is preliminary data.</text>
</comment>
<feature type="compositionally biased region" description="Polar residues" evidence="1">
    <location>
        <begin position="399"/>
        <end position="414"/>
    </location>
</feature>
<dbReference type="InterPro" id="IPR006944">
    <property type="entry name" value="Phage/GTA_portal"/>
</dbReference>
<evidence type="ECO:0000313" key="3">
    <source>
        <dbReference type="Proteomes" id="UP000249555"/>
    </source>
</evidence>
<protein>
    <submittedName>
        <fullName evidence="2">Phage portal protein</fullName>
    </submittedName>
</protein>
<dbReference type="NCBIfam" id="TIGR01537">
    <property type="entry name" value="portal_HK97"/>
    <property type="match status" value="1"/>
</dbReference>
<dbReference type="Pfam" id="PF04860">
    <property type="entry name" value="Phage_portal"/>
    <property type="match status" value="1"/>
</dbReference>
<sequence length="420" mass="45934">MPSPDDYRRAAGGFNSAHGHMAIAPVTGRPAPSNVTDGRFFGDDTWTSLVAAMPMEANTAETAARVAAVFFCVSIIAEAVGSLALEFKDDNGIRDDFPLANVLAYEPNHLQTGAEFWAAMAFTCVLRGEAFAEPTVGVDGLEIWPLSPLRTTANWGERSMSVDYASETGMRRLLPQELFWFTGLADGGLRPLVPWKQAKGAIDFQLALEVGSRAFFRNDRRPSGIVTTSQKLTDESAGRLAAGVAAWKRGGTPVFEMGVEYKAIGSSNTDAQLRELFAQRTLEMGRYWRIPRSMIGDDGGNAGNNEQDTRSFVNWALRPLTRRMEQAITVRMIPPDLRLQKVRAKFNLDSMLRGDSATQWKNAVLARTAGILSVNTIGTQWFGQPKINEPWADDPRAALNSNRAADTLTGGETSPQDKVE</sequence>
<organism evidence="2 3">
    <name type="scientific">Sphingomonas taxi</name>
    <dbReference type="NCBI Taxonomy" id="1549858"/>
    <lineage>
        <taxon>Bacteria</taxon>
        <taxon>Pseudomonadati</taxon>
        <taxon>Pseudomonadota</taxon>
        <taxon>Alphaproteobacteria</taxon>
        <taxon>Sphingomonadales</taxon>
        <taxon>Sphingomonadaceae</taxon>
        <taxon>Sphingomonas</taxon>
    </lineage>
</organism>
<gene>
    <name evidence="2" type="ORF">DI640_01425</name>
</gene>
<proteinExistence type="predicted"/>
<dbReference type="InterPro" id="IPR006427">
    <property type="entry name" value="Portal_HK97"/>
</dbReference>
<evidence type="ECO:0000256" key="1">
    <source>
        <dbReference type="SAM" id="MobiDB-lite"/>
    </source>
</evidence>
<feature type="region of interest" description="Disordered" evidence="1">
    <location>
        <begin position="386"/>
        <end position="420"/>
    </location>
</feature>
<dbReference type="Proteomes" id="UP000249555">
    <property type="component" value="Unassembled WGS sequence"/>
</dbReference>
<name>A0A2W4ZAW7_9SPHN</name>
<accession>A0A2W4ZAW7</accession>
<evidence type="ECO:0000313" key="2">
    <source>
        <dbReference type="EMBL" id="PZO77069.1"/>
    </source>
</evidence>
<dbReference type="AlphaFoldDB" id="A0A2W4ZAW7"/>